<dbReference type="EMBL" id="JAAAUY010000791">
    <property type="protein sequence ID" value="KAF9326379.1"/>
    <property type="molecule type" value="Genomic_DNA"/>
</dbReference>
<proteinExistence type="predicted"/>
<dbReference type="Proteomes" id="UP000696485">
    <property type="component" value="Unassembled WGS sequence"/>
</dbReference>
<reference evidence="1" key="1">
    <citation type="journal article" date="2020" name="Fungal Divers.">
        <title>Resolving the Mortierellaceae phylogeny through synthesis of multi-gene phylogenetics and phylogenomics.</title>
        <authorList>
            <person name="Vandepol N."/>
            <person name="Liber J."/>
            <person name="Desiro A."/>
            <person name="Na H."/>
            <person name="Kennedy M."/>
            <person name="Barry K."/>
            <person name="Grigoriev I.V."/>
            <person name="Miller A.N."/>
            <person name="O'Donnell K."/>
            <person name="Stajich J.E."/>
            <person name="Bonito G."/>
        </authorList>
    </citation>
    <scope>NUCLEOTIDE SEQUENCE</scope>
    <source>
        <strain evidence="1">NVP1</strain>
    </source>
</reference>
<name>A0A9P5SE22_9FUNG</name>
<feature type="non-terminal residue" evidence="1">
    <location>
        <position position="915"/>
    </location>
</feature>
<evidence type="ECO:0000313" key="2">
    <source>
        <dbReference type="Proteomes" id="UP000696485"/>
    </source>
</evidence>
<dbReference type="SUPFAM" id="SSF52047">
    <property type="entry name" value="RNI-like"/>
    <property type="match status" value="1"/>
</dbReference>
<sequence length="915" mass="104398">SAIQRQHLPDECLLMITRFLSRDLETLRRLLTVNRLFFYAAVALMLDDPIQNWQILHGRPRFKTSLEKLFALILASVITHNRESLPEDITLVSTGSVAAAVLRPFNFQLSQPVAFQLLRDCVDNPHKKTTVDYSKYFKHMGPSMWEYAELNTFVQLIDPPPEAIEENVDHFEPEVDVDNSGEEEELGEEEDQDIEYAIESEQPIFQEQDVDTIMGDDDEALSDIGSQSSWAHRWSTRLSETSEYFYEEFSDYDEFGSDVSDMSDDESAAPRDASRGLTYVMGALEEQIGWPGPIDNQTFWGYKKVVRNALVDLLLHYNAEFVHTMLFHVKDAHKYLEIAARMTQLRHLHLQRDDDLPREHLEHTLEFIRLHRSAFPGRNSFNLTFYAKCAELEEALPMFCQNLETFRDDDDDRFASGESLDQERFLRRCHNLKELTLSVDSPEQLSFALGATSTTSTDALTASSVPRMQSTGPPTAPAPAPFGKLKKLALSYTEGSSHSVLQVLDNSILAMNGSAPLRHIAVQSYKPELTALELSTEHRMHRVGGWNLPALRSVYIVVDDMWYLPVGSWDQCPLLEHLRISSAPLALHSIGFFDPAALDLYPVMNLPRLRLLQLCEAAALLFDYDSLKTLPSLKVLALSIPAEPRPFFRKGERWDVVERIPRLCEYLQEGSKSITTPQKKWDVDWSLPMLTSLMLTGFPSSVFSFEWLKRCPALKRVTLESTKKEDLPLVLHDHVALNAKSPVQWIKSPEESQMRELVIQGRWVMSEQDLITVLTDFTPKLRKLTIDRIHSDCRQSGARILEAIETADSILAKRGHQVGAGGHRIGFGCQLLRQVNANYKLRRQDKYDWEVSSVRSRHLAKLGQLGVRVYQMANGLVVSKRTSSEVIKRMDPKMREKFESMCTKAKETSFYGLQL</sequence>
<dbReference type="PANTHER" id="PTHR32212:SF248">
    <property type="entry name" value="F-BOX DOMAIN-CONTAINING PROTEIN"/>
    <property type="match status" value="1"/>
</dbReference>
<dbReference type="InterPro" id="IPR032675">
    <property type="entry name" value="LRR_dom_sf"/>
</dbReference>
<dbReference type="AlphaFoldDB" id="A0A9P5SE22"/>
<protein>
    <recommendedName>
        <fullName evidence="3">F-box domain-containing protein</fullName>
    </recommendedName>
</protein>
<gene>
    <name evidence="1" type="ORF">BG006_010187</name>
</gene>
<accession>A0A9P5SE22</accession>
<evidence type="ECO:0000313" key="1">
    <source>
        <dbReference type="EMBL" id="KAF9326379.1"/>
    </source>
</evidence>
<dbReference type="PANTHER" id="PTHR32212">
    <property type="entry name" value="CYCLIN-LIKE F-BOX"/>
    <property type="match status" value="1"/>
</dbReference>
<dbReference type="Gene3D" id="3.80.10.10">
    <property type="entry name" value="Ribonuclease Inhibitor"/>
    <property type="match status" value="1"/>
</dbReference>
<keyword evidence="2" id="KW-1185">Reference proteome</keyword>
<evidence type="ECO:0008006" key="3">
    <source>
        <dbReference type="Google" id="ProtNLM"/>
    </source>
</evidence>
<comment type="caution">
    <text evidence="1">The sequence shown here is derived from an EMBL/GenBank/DDBJ whole genome shotgun (WGS) entry which is preliminary data.</text>
</comment>
<organism evidence="1 2">
    <name type="scientific">Podila minutissima</name>
    <dbReference type="NCBI Taxonomy" id="64525"/>
    <lineage>
        <taxon>Eukaryota</taxon>
        <taxon>Fungi</taxon>
        <taxon>Fungi incertae sedis</taxon>
        <taxon>Mucoromycota</taxon>
        <taxon>Mortierellomycotina</taxon>
        <taxon>Mortierellomycetes</taxon>
        <taxon>Mortierellales</taxon>
        <taxon>Mortierellaceae</taxon>
        <taxon>Podila</taxon>
    </lineage>
</organism>